<dbReference type="PANTHER" id="PTHR24422:SF8">
    <property type="entry name" value="CHEMOTAXIS PROTEIN"/>
    <property type="match status" value="1"/>
</dbReference>
<protein>
    <submittedName>
        <fullName evidence="2">Chemotaxis protein methyltransferase CheR</fullName>
    </submittedName>
</protein>
<proteinExistence type="predicted"/>
<accession>A0A327X7I7</accession>
<dbReference type="Proteomes" id="UP000248790">
    <property type="component" value="Unassembled WGS sequence"/>
</dbReference>
<name>A0A327X7I7_LARAB</name>
<dbReference type="Pfam" id="PF01739">
    <property type="entry name" value="CheR"/>
    <property type="match status" value="1"/>
</dbReference>
<dbReference type="Pfam" id="PF03705">
    <property type="entry name" value="CheR_N"/>
    <property type="match status" value="1"/>
</dbReference>
<feature type="domain" description="CheR-type methyltransferase" evidence="1">
    <location>
        <begin position="6"/>
        <end position="280"/>
    </location>
</feature>
<dbReference type="InterPro" id="IPR029063">
    <property type="entry name" value="SAM-dependent_MTases_sf"/>
</dbReference>
<keyword evidence="3" id="KW-1185">Reference proteome</keyword>
<dbReference type="GO" id="GO:0008757">
    <property type="term" value="F:S-adenosylmethionine-dependent methyltransferase activity"/>
    <property type="evidence" value="ECO:0007669"/>
    <property type="project" value="InterPro"/>
</dbReference>
<evidence type="ECO:0000313" key="2">
    <source>
        <dbReference type="EMBL" id="RAK02691.1"/>
    </source>
</evidence>
<reference evidence="2 3" key="1">
    <citation type="submission" date="2018-06" db="EMBL/GenBank/DDBJ databases">
        <title>Genomic Encyclopedia of Archaeal and Bacterial Type Strains, Phase II (KMG-II): from individual species to whole genera.</title>
        <authorList>
            <person name="Goeker M."/>
        </authorList>
    </citation>
    <scope>NUCLEOTIDE SEQUENCE [LARGE SCALE GENOMIC DNA]</scope>
    <source>
        <strain evidence="2 3">DSM 21851</strain>
    </source>
</reference>
<dbReference type="SUPFAM" id="SSF53335">
    <property type="entry name" value="S-adenosyl-L-methionine-dependent methyltransferases"/>
    <property type="match status" value="1"/>
</dbReference>
<dbReference type="InterPro" id="IPR050903">
    <property type="entry name" value="Bact_Chemotaxis_MeTrfase"/>
</dbReference>
<keyword evidence="2" id="KW-0808">Transferase</keyword>
<dbReference type="AlphaFoldDB" id="A0A327X7I7"/>
<evidence type="ECO:0000313" key="3">
    <source>
        <dbReference type="Proteomes" id="UP000248790"/>
    </source>
</evidence>
<dbReference type="PANTHER" id="PTHR24422">
    <property type="entry name" value="CHEMOTAXIS PROTEIN METHYLTRANSFERASE"/>
    <property type="match status" value="1"/>
</dbReference>
<dbReference type="InterPro" id="IPR022641">
    <property type="entry name" value="CheR_N"/>
</dbReference>
<organism evidence="2 3">
    <name type="scientific">Larkinella arboricola</name>
    <dbReference type="NCBI Taxonomy" id="643671"/>
    <lineage>
        <taxon>Bacteria</taxon>
        <taxon>Pseudomonadati</taxon>
        <taxon>Bacteroidota</taxon>
        <taxon>Cytophagia</taxon>
        <taxon>Cytophagales</taxon>
        <taxon>Spirosomataceae</taxon>
        <taxon>Larkinella</taxon>
    </lineage>
</organism>
<comment type="caution">
    <text evidence="2">The sequence shown here is derived from an EMBL/GenBank/DDBJ whole genome shotgun (WGS) entry which is preliminary data.</text>
</comment>
<dbReference type="PROSITE" id="PS50123">
    <property type="entry name" value="CHER"/>
    <property type="match status" value="1"/>
</dbReference>
<dbReference type="Gene3D" id="3.40.50.150">
    <property type="entry name" value="Vaccinia Virus protein VP39"/>
    <property type="match status" value="1"/>
</dbReference>
<dbReference type="EMBL" id="QLMC01000001">
    <property type="protein sequence ID" value="RAK02691.1"/>
    <property type="molecule type" value="Genomic_DNA"/>
</dbReference>
<dbReference type="GO" id="GO:0032259">
    <property type="term" value="P:methylation"/>
    <property type="evidence" value="ECO:0007669"/>
    <property type="project" value="UniProtKB-KW"/>
</dbReference>
<evidence type="ECO:0000259" key="1">
    <source>
        <dbReference type="PROSITE" id="PS50123"/>
    </source>
</evidence>
<dbReference type="InterPro" id="IPR000780">
    <property type="entry name" value="CheR_MeTrfase"/>
</dbReference>
<dbReference type="SMART" id="SM00138">
    <property type="entry name" value="MeTrc"/>
    <property type="match status" value="1"/>
</dbReference>
<dbReference type="SUPFAM" id="SSF47757">
    <property type="entry name" value="Chemotaxis receptor methyltransferase CheR, N-terminal domain"/>
    <property type="match status" value="1"/>
</dbReference>
<sequence length="281" mass="32677">MVVGKNMTVQNSISAEELEEIIILIQRQYGYDFGDYARASLHRRVIRCMQKAGCLTAYELKYQLTNDHRFFAWFIESLTVNVTEMFRDPSFYKELRQNVLPKLASYPAIKIWHAGCSTGEEVFSMAILLHEMGLLSRTRLYATDLNPANLDRARQGIVPLQYMKDYTANYIQSGGTNDFSAYYTARYENAIIHKEYRKNIVFAVHNLATDHVFNEFQLVCCRNVLIYFNRNLQNRAINLFSNSLTPLGYLALGMKESLLFTDVRHQFEVVNPAVRIYRSKR</sequence>
<gene>
    <name evidence="2" type="ORF">LX87_00811</name>
</gene>
<dbReference type="PRINTS" id="PR00996">
    <property type="entry name" value="CHERMTFRASE"/>
</dbReference>
<keyword evidence="2" id="KW-0489">Methyltransferase</keyword>
<dbReference type="InterPro" id="IPR022642">
    <property type="entry name" value="CheR_C"/>
</dbReference>